<evidence type="ECO:0000313" key="1">
    <source>
        <dbReference type="EMBL" id="CAG8820134.1"/>
    </source>
</evidence>
<dbReference type="OrthoDB" id="2434206at2759"/>
<protein>
    <submittedName>
        <fullName evidence="1">2249_t:CDS:1</fullName>
    </submittedName>
</protein>
<dbReference type="Proteomes" id="UP000789405">
    <property type="component" value="Unassembled WGS sequence"/>
</dbReference>
<dbReference type="EMBL" id="CAJVPY010058898">
    <property type="protein sequence ID" value="CAG8820134.1"/>
    <property type="molecule type" value="Genomic_DNA"/>
</dbReference>
<keyword evidence="2" id="KW-1185">Reference proteome</keyword>
<proteinExistence type="predicted"/>
<comment type="caution">
    <text evidence="1">The sequence shown here is derived from an EMBL/GenBank/DDBJ whole genome shotgun (WGS) entry which is preliminary data.</text>
</comment>
<evidence type="ECO:0000313" key="2">
    <source>
        <dbReference type="Proteomes" id="UP000789405"/>
    </source>
</evidence>
<reference evidence="1" key="1">
    <citation type="submission" date="2021-06" db="EMBL/GenBank/DDBJ databases">
        <authorList>
            <person name="Kallberg Y."/>
            <person name="Tangrot J."/>
            <person name="Rosling A."/>
        </authorList>
    </citation>
    <scope>NUCLEOTIDE SEQUENCE</scope>
    <source>
        <strain evidence="1">MA453B</strain>
    </source>
</reference>
<name>A0A9N9KAI0_9GLOM</name>
<sequence length="62" mass="7132">AWVMAGIPFNVIENPFIKDLFKKLKYDPPSRFMLSGRLLDAEVARVTNLVNKELEHCDNLTL</sequence>
<feature type="non-terminal residue" evidence="1">
    <location>
        <position position="1"/>
    </location>
</feature>
<accession>A0A9N9KAI0</accession>
<gene>
    <name evidence="1" type="ORF">DERYTH_LOCUS26897</name>
</gene>
<dbReference type="AlphaFoldDB" id="A0A9N9KAI0"/>
<organism evidence="1 2">
    <name type="scientific">Dentiscutata erythropus</name>
    <dbReference type="NCBI Taxonomy" id="1348616"/>
    <lineage>
        <taxon>Eukaryota</taxon>
        <taxon>Fungi</taxon>
        <taxon>Fungi incertae sedis</taxon>
        <taxon>Mucoromycota</taxon>
        <taxon>Glomeromycotina</taxon>
        <taxon>Glomeromycetes</taxon>
        <taxon>Diversisporales</taxon>
        <taxon>Gigasporaceae</taxon>
        <taxon>Dentiscutata</taxon>
    </lineage>
</organism>
<feature type="non-terminal residue" evidence="1">
    <location>
        <position position="62"/>
    </location>
</feature>